<protein>
    <recommendedName>
        <fullName evidence="4 6">dTDP-4-dehydrorhamnose reductase</fullName>
        <ecNumber evidence="3 6">1.1.1.133</ecNumber>
    </recommendedName>
</protein>
<comment type="function">
    <text evidence="6">Catalyzes the reduction of dTDP-6-deoxy-L-lyxo-4-hexulose to yield dTDP-L-rhamnose.</text>
</comment>
<dbReference type="Gene3D" id="3.90.25.10">
    <property type="entry name" value="UDP-galactose 4-epimerase, domain 1"/>
    <property type="match status" value="1"/>
</dbReference>
<comment type="similarity">
    <text evidence="2 6">Belongs to the dTDP-4-dehydrorhamnose reductase family.</text>
</comment>
<dbReference type="EMBL" id="JACJJL010000007">
    <property type="protein sequence ID" value="MBM6661204.1"/>
    <property type="molecule type" value="Genomic_DNA"/>
</dbReference>
<gene>
    <name evidence="8" type="primary">rfbD</name>
    <name evidence="8" type="ORF">H6B30_05455</name>
</gene>
<dbReference type="InterPro" id="IPR029903">
    <property type="entry name" value="RmlD-like-bd"/>
</dbReference>
<evidence type="ECO:0000259" key="7">
    <source>
        <dbReference type="Pfam" id="PF04321"/>
    </source>
</evidence>
<proteinExistence type="inferred from homology"/>
<dbReference type="PANTHER" id="PTHR10491">
    <property type="entry name" value="DTDP-4-DEHYDRORHAMNOSE REDUCTASE"/>
    <property type="match status" value="1"/>
</dbReference>
<comment type="catalytic activity">
    <reaction evidence="5">
        <text>dTDP-beta-L-rhamnose + NADP(+) = dTDP-4-dehydro-beta-L-rhamnose + NADPH + H(+)</text>
        <dbReference type="Rhea" id="RHEA:21796"/>
        <dbReference type="ChEBI" id="CHEBI:15378"/>
        <dbReference type="ChEBI" id="CHEBI:57510"/>
        <dbReference type="ChEBI" id="CHEBI:57783"/>
        <dbReference type="ChEBI" id="CHEBI:58349"/>
        <dbReference type="ChEBI" id="CHEBI:62830"/>
        <dbReference type="EC" id="1.1.1.133"/>
    </reaction>
</comment>
<dbReference type="SUPFAM" id="SSF51735">
    <property type="entry name" value="NAD(P)-binding Rossmann-fold domains"/>
    <property type="match status" value="1"/>
</dbReference>
<organism evidence="8 9">
    <name type="scientific">Marseilla massiliensis</name>
    <dbReference type="NCBI Taxonomy" id="1841864"/>
    <lineage>
        <taxon>Bacteria</taxon>
        <taxon>Pseudomonadati</taxon>
        <taxon>Bacteroidota</taxon>
        <taxon>Bacteroidia</taxon>
        <taxon>Bacteroidales</taxon>
        <taxon>Prevotellaceae</taxon>
        <taxon>Marseilla</taxon>
    </lineage>
</organism>
<evidence type="ECO:0000313" key="9">
    <source>
        <dbReference type="Proteomes" id="UP000764045"/>
    </source>
</evidence>
<comment type="pathway">
    <text evidence="1 6">Carbohydrate biosynthesis; dTDP-L-rhamnose biosynthesis.</text>
</comment>
<evidence type="ECO:0000256" key="2">
    <source>
        <dbReference type="ARBA" id="ARBA00010944"/>
    </source>
</evidence>
<dbReference type="AlphaFoldDB" id="A0A938WLA6"/>
<dbReference type="Gene3D" id="3.40.50.720">
    <property type="entry name" value="NAD(P)-binding Rossmann-like Domain"/>
    <property type="match status" value="1"/>
</dbReference>
<accession>A0A938WLA6</accession>
<evidence type="ECO:0000256" key="4">
    <source>
        <dbReference type="ARBA" id="ARBA00017099"/>
    </source>
</evidence>
<dbReference type="InterPro" id="IPR036291">
    <property type="entry name" value="NAD(P)-bd_dom_sf"/>
</dbReference>
<sequence>MNILVTGCNGQLGNEMQLLEKDNGQHVFFNTDVSQLDITDQAAVDRFVADHEIDCIVNCAAYTAVDRAESDRELCTTLNTVAPAYLAAAVERRGGAMIQVSTDYVFDGKAHTPYVETDTPSPDSVYGSTKLAGELAVVKFCRRTMIVRTAWLYSSFGNNFVKTMMRLGREKKELGVVFDQIGTPTYARDLAVAIMAAVNKGIVPGVYHFSNEGVCSWYDFAKAVHRMAGIGTCHVRPLHTSEYPTPANRPHYSVLDKTKIKETYGIEIPHWEESLGDCMARLMAQ</sequence>
<dbReference type="GO" id="GO:0019305">
    <property type="term" value="P:dTDP-rhamnose biosynthetic process"/>
    <property type="evidence" value="ECO:0007669"/>
    <property type="project" value="TreeGrafter"/>
</dbReference>
<evidence type="ECO:0000256" key="1">
    <source>
        <dbReference type="ARBA" id="ARBA00004781"/>
    </source>
</evidence>
<dbReference type="GO" id="GO:0008831">
    <property type="term" value="F:dTDP-4-dehydrorhamnose reductase activity"/>
    <property type="evidence" value="ECO:0007669"/>
    <property type="project" value="UniProtKB-EC"/>
</dbReference>
<comment type="caution">
    <text evidence="8">The sequence shown here is derived from an EMBL/GenBank/DDBJ whole genome shotgun (WGS) entry which is preliminary data.</text>
</comment>
<dbReference type="Pfam" id="PF04321">
    <property type="entry name" value="RmlD_sub_bind"/>
    <property type="match status" value="1"/>
</dbReference>
<dbReference type="RefSeq" id="WP_205108684.1">
    <property type="nucleotide sequence ID" value="NZ_JACJJL010000007.1"/>
</dbReference>
<feature type="domain" description="RmlD-like substrate binding" evidence="7">
    <location>
        <begin position="1"/>
        <end position="282"/>
    </location>
</feature>
<dbReference type="EC" id="1.1.1.133" evidence="3 6"/>
<keyword evidence="6" id="KW-0521">NADP</keyword>
<dbReference type="CDD" id="cd05254">
    <property type="entry name" value="dTDP_HR_like_SDR_e"/>
    <property type="match status" value="1"/>
</dbReference>
<evidence type="ECO:0000256" key="5">
    <source>
        <dbReference type="ARBA" id="ARBA00048200"/>
    </source>
</evidence>
<dbReference type="GO" id="GO:0005829">
    <property type="term" value="C:cytosol"/>
    <property type="evidence" value="ECO:0007669"/>
    <property type="project" value="TreeGrafter"/>
</dbReference>
<evidence type="ECO:0000313" key="8">
    <source>
        <dbReference type="EMBL" id="MBM6661204.1"/>
    </source>
</evidence>
<evidence type="ECO:0000256" key="3">
    <source>
        <dbReference type="ARBA" id="ARBA00012929"/>
    </source>
</evidence>
<evidence type="ECO:0000256" key="6">
    <source>
        <dbReference type="RuleBase" id="RU364082"/>
    </source>
</evidence>
<dbReference type="InterPro" id="IPR005913">
    <property type="entry name" value="dTDP_dehydrorham_reduct"/>
</dbReference>
<keyword evidence="6 8" id="KW-0560">Oxidoreductase</keyword>
<dbReference type="NCBIfam" id="TIGR01214">
    <property type="entry name" value="rmlD"/>
    <property type="match status" value="1"/>
</dbReference>
<reference evidence="8 9" key="1">
    <citation type="journal article" date="2021" name="Sci. Rep.">
        <title>The distribution of antibiotic resistance genes in chicken gut microbiota commensals.</title>
        <authorList>
            <person name="Juricova H."/>
            <person name="Matiasovicova J."/>
            <person name="Kubasova T."/>
            <person name="Cejkova D."/>
            <person name="Rychlik I."/>
        </authorList>
    </citation>
    <scope>NUCLEOTIDE SEQUENCE [LARGE SCALE GENOMIC DNA]</scope>
    <source>
        <strain evidence="8 9">An819</strain>
    </source>
</reference>
<dbReference type="Proteomes" id="UP000764045">
    <property type="component" value="Unassembled WGS sequence"/>
</dbReference>
<name>A0A938WLA6_9BACT</name>
<dbReference type="PANTHER" id="PTHR10491:SF4">
    <property type="entry name" value="METHIONINE ADENOSYLTRANSFERASE 2 SUBUNIT BETA"/>
    <property type="match status" value="1"/>
</dbReference>
<keyword evidence="9" id="KW-1185">Reference proteome</keyword>